<dbReference type="GO" id="GO:0008270">
    <property type="term" value="F:zinc ion binding"/>
    <property type="evidence" value="ECO:0007669"/>
    <property type="project" value="UniProtKB-KW"/>
</dbReference>
<organism evidence="28 29">
    <name type="scientific">Balaenoptera physalus</name>
    <name type="common">Fin whale</name>
    <name type="synonym">Balaena physalus</name>
    <dbReference type="NCBI Taxonomy" id="9770"/>
    <lineage>
        <taxon>Eukaryota</taxon>
        <taxon>Metazoa</taxon>
        <taxon>Chordata</taxon>
        <taxon>Craniata</taxon>
        <taxon>Vertebrata</taxon>
        <taxon>Euteleostomi</taxon>
        <taxon>Mammalia</taxon>
        <taxon>Eutheria</taxon>
        <taxon>Laurasiatheria</taxon>
        <taxon>Artiodactyla</taxon>
        <taxon>Whippomorpha</taxon>
        <taxon>Cetacea</taxon>
        <taxon>Mysticeti</taxon>
        <taxon>Balaenopteridae</taxon>
        <taxon>Balaenoptera</taxon>
    </lineage>
</organism>
<evidence type="ECO:0000256" key="11">
    <source>
        <dbReference type="ARBA" id="ARBA00022833"/>
    </source>
</evidence>
<dbReference type="PROSITE" id="PS00028">
    <property type="entry name" value="ZINC_FINGER_C2H2_1"/>
    <property type="match status" value="2"/>
</dbReference>
<evidence type="ECO:0000256" key="8">
    <source>
        <dbReference type="ARBA" id="ARBA00022723"/>
    </source>
</evidence>
<dbReference type="InterPro" id="IPR013087">
    <property type="entry name" value="Znf_C2H2_type"/>
</dbReference>
<keyword evidence="14 26" id="KW-1133">Transmembrane helix</keyword>
<keyword evidence="15" id="KW-0805">Transcription regulation</keyword>
<dbReference type="GO" id="GO:0055064">
    <property type="term" value="P:chloride ion homeostasis"/>
    <property type="evidence" value="ECO:0007669"/>
    <property type="project" value="TreeGrafter"/>
</dbReference>
<keyword evidence="29" id="KW-1185">Reference proteome</keyword>
<keyword evidence="6" id="KW-0633">Potassium transport</keyword>
<feature type="transmembrane region" description="Helical" evidence="26">
    <location>
        <begin position="1059"/>
        <end position="1083"/>
    </location>
</feature>
<feature type="region of interest" description="Disordered" evidence="25">
    <location>
        <begin position="515"/>
        <end position="536"/>
    </location>
</feature>
<evidence type="ECO:0000313" key="29">
    <source>
        <dbReference type="Proteomes" id="UP000437017"/>
    </source>
</evidence>
<evidence type="ECO:0000256" key="13">
    <source>
        <dbReference type="ARBA" id="ARBA00022958"/>
    </source>
</evidence>
<evidence type="ECO:0000256" key="21">
    <source>
        <dbReference type="ARBA" id="ARBA00057496"/>
    </source>
</evidence>
<evidence type="ECO:0000256" key="23">
    <source>
        <dbReference type="ARBA" id="ARBA00076073"/>
    </source>
</evidence>
<feature type="domain" description="C2H2-type" evidence="27">
    <location>
        <begin position="167"/>
        <end position="194"/>
    </location>
</feature>
<evidence type="ECO:0000256" key="19">
    <source>
        <dbReference type="ARBA" id="ARBA00023214"/>
    </source>
</evidence>
<dbReference type="GO" id="GO:0015379">
    <property type="term" value="F:potassium:chloride symporter activity"/>
    <property type="evidence" value="ECO:0007669"/>
    <property type="project" value="TreeGrafter"/>
</dbReference>
<evidence type="ECO:0000256" key="22">
    <source>
        <dbReference type="ARBA" id="ARBA00073711"/>
    </source>
</evidence>
<dbReference type="InterPro" id="IPR036236">
    <property type="entry name" value="Znf_C2H2_sf"/>
</dbReference>
<keyword evidence="18" id="KW-0804">Transcription</keyword>
<dbReference type="OrthoDB" id="8117402at2759"/>
<keyword evidence="7 26" id="KW-0812">Transmembrane</keyword>
<evidence type="ECO:0000256" key="10">
    <source>
        <dbReference type="ARBA" id="ARBA00022771"/>
    </source>
</evidence>
<dbReference type="FunFam" id="1.20.1740.10:FF:000030">
    <property type="entry name" value="solute carrier family 12 member 8"/>
    <property type="match status" value="1"/>
</dbReference>
<comment type="caution">
    <text evidence="28">The sequence shown here is derived from an EMBL/GenBank/DDBJ whole genome shotgun (WGS) entry which is preliminary data.</text>
</comment>
<dbReference type="Gene3D" id="3.30.160.60">
    <property type="entry name" value="Classic Zinc Finger"/>
    <property type="match status" value="2"/>
</dbReference>
<evidence type="ECO:0000256" key="1">
    <source>
        <dbReference type="ARBA" id="ARBA00004123"/>
    </source>
</evidence>
<keyword evidence="13" id="KW-0630">Potassium</keyword>
<evidence type="ECO:0000256" key="12">
    <source>
        <dbReference type="ARBA" id="ARBA00022847"/>
    </source>
</evidence>
<feature type="transmembrane region" description="Helical" evidence="26">
    <location>
        <begin position="767"/>
        <end position="788"/>
    </location>
</feature>
<feature type="transmembrane region" description="Helical" evidence="26">
    <location>
        <begin position="913"/>
        <end position="933"/>
    </location>
</feature>
<keyword evidence="12" id="KW-0769">Symport</keyword>
<keyword evidence="16" id="KW-0406">Ion transport</keyword>
<dbReference type="SUPFAM" id="SSF57667">
    <property type="entry name" value="beta-beta-alpha zinc fingers"/>
    <property type="match status" value="1"/>
</dbReference>
<gene>
    <name evidence="28" type="ORF">E2I00_013379</name>
</gene>
<sequence length="1316" mass="144929">MGAGRRGFPERRSKPPHAARTASFCCVQLYLSMNIDDKLEGLFLKCGGIDEMQSSRAMVVMGGVSGQSTVSGELQESVLQDRSMPHQEILAADEVLQESEMRQQDMISHDELMVHEETVKNDEEQMETHERLPQGLQYALNVPANFHIFKNLNRVWDAALTRGEKPFRCDECGMRFIQKYHMERHKRTHSGEKPYQCEYCLQYFSRTDRVLKHKRMCHENHDKKLNRCAIKGGLLTSEEDSGFSTSPKDNSLPKKKRQKTEKKSSGMDKESSLDKSDLKKDKNDYLPLYSSSTKVKDEYMVAEYAVEMPHSSVGGSHLEDASGEIHPPKLVLKKINSKRSLKQPLEQNQTISPLSTYEESKVSKYAFELVDKQALLDSEGNADIDQVDNLQEGPSKPVHSSTNYDDAMQFLKKKRYLQAASNNSREYALNVGTIASQPSVTQAAVASVIDESTTASILDSQALNVEIKSNHDKNVIPDEVLQTLLDHYSHKANGQHEISFSVADTEVTSSISINSSEVPEVTQSENVGSSSQASSSDKANMLQEYSKFLQQALDRTSQNDAYLNSPSLNFVTDNQTLPNQPAFSSIDKQVYAAMPINSFRSGMNSPLRTTPDKSHFGLIVGDSQHSFPFSGDETNHASATSTQDFLDQVTSQKKAEAQPVHQAYQMSSFEQPFRAPYHGSRAGIATQFSTANGQKCARGRGQDYRPQSHFLPLGTLTMLWLQRNENISIHENSKKQDSQDFINEQEALAQPQPWWKTQLFTWEPVLFGTWDGVFTSCMINIFGVVLFLRTGWLVGNTGVLMGVFLVSFVALVALVTVLSGIGVGEHCDVGTGGVYSMIAAVLGGQTGGAIGLLYVFGQCVAGAMYITGFAESISDLLSLRNLWAVRGVSVAVLLALLGINLAGVKWIIRLQLLLLLLLAVSTLDFVVGSFTHLDPEHGFIGYSPELLRNNTLPDYSPGESFFTVFGVFFPAATGVMAGFNMGGDLREPAASIPLGSLAAVGISWFLYIVFVLLLGAICTRGALRYDFLIAEKVGKLRAGVWEHGQPVSEEGHNGKRVSLVGFLFLLGLYISSLASCMGGLYGAPRILQCIAREKVIPALACLGQGKGPSKTPVAAICLTSLVTMAFVLVGQVNVLAPIVTINFMLTYIAVDYSYFSLSMGACSLPQVPESVPGEGLGAPHCSEHLLLEKAPSCGSEGVAWNLSEGTLLEFTKDMDQLLQLTRKLESSQPGGGESHGIPENEKGKTKKATKQTLQESFLLDRRNLRSPREQIILAPSLARVDMEMTQLTQENADFATRDRYHHSSLVSREQLMMPRY</sequence>
<dbReference type="Pfam" id="PF00324">
    <property type="entry name" value="AA_permease"/>
    <property type="match status" value="1"/>
</dbReference>
<comment type="subcellular location">
    <subcellularLocation>
        <location evidence="2">Membrane</location>
        <topology evidence="2">Multi-pass membrane protein</topology>
    </subcellularLocation>
    <subcellularLocation>
        <location evidence="1">Nucleus</location>
    </subcellularLocation>
</comment>
<keyword evidence="11" id="KW-0862">Zinc</keyword>
<evidence type="ECO:0000256" key="17">
    <source>
        <dbReference type="ARBA" id="ARBA00023136"/>
    </source>
</evidence>
<evidence type="ECO:0000256" key="3">
    <source>
        <dbReference type="ARBA" id="ARBA00006991"/>
    </source>
</evidence>
<feature type="transmembrane region" description="Helical" evidence="26">
    <location>
        <begin position="961"/>
        <end position="982"/>
    </location>
</feature>
<keyword evidence="5" id="KW-0813">Transport</keyword>
<evidence type="ECO:0000256" key="6">
    <source>
        <dbReference type="ARBA" id="ARBA00022538"/>
    </source>
</evidence>
<feature type="compositionally biased region" description="Basic and acidic residues" evidence="25">
    <location>
        <begin position="261"/>
        <end position="278"/>
    </location>
</feature>
<evidence type="ECO:0000256" key="2">
    <source>
        <dbReference type="ARBA" id="ARBA00004141"/>
    </source>
</evidence>
<feature type="transmembrane region" description="Helical" evidence="26">
    <location>
        <begin position="1112"/>
        <end position="1129"/>
    </location>
</feature>
<dbReference type="FunFam" id="3.30.160.60:FF:000042">
    <property type="entry name" value="Zinc finger protein 148"/>
    <property type="match status" value="1"/>
</dbReference>
<dbReference type="FunFam" id="3.30.160.60:FF:004830">
    <property type="match status" value="1"/>
</dbReference>
<keyword evidence="20" id="KW-0539">Nucleus</keyword>
<dbReference type="InterPro" id="IPR004841">
    <property type="entry name" value="AA-permease/SLC12A_dom"/>
</dbReference>
<evidence type="ECO:0000256" key="25">
    <source>
        <dbReference type="SAM" id="MobiDB-lite"/>
    </source>
</evidence>
<dbReference type="PANTHER" id="PTHR11827">
    <property type="entry name" value="SOLUTE CARRIER FAMILY 12, CATION COTRANSPORTERS"/>
    <property type="match status" value="1"/>
</dbReference>
<dbReference type="PROSITE" id="PS50157">
    <property type="entry name" value="ZINC_FINGER_C2H2_2"/>
    <property type="match status" value="2"/>
</dbReference>
<comment type="similarity">
    <text evidence="4">Belongs to the SLC12A transporter family.</text>
</comment>
<dbReference type="PANTHER" id="PTHR11827:SF6">
    <property type="entry name" value="SOLUTE CARRIER FAMILY 12 MEMBER 8"/>
    <property type="match status" value="1"/>
</dbReference>
<name>A0A643BP85_BALPH</name>
<dbReference type="InterPro" id="IPR004842">
    <property type="entry name" value="SLC12A_fam"/>
</dbReference>
<feature type="compositionally biased region" description="Polar residues" evidence="25">
    <location>
        <begin position="515"/>
        <end position="528"/>
    </location>
</feature>
<evidence type="ECO:0000256" key="7">
    <source>
        <dbReference type="ARBA" id="ARBA00022692"/>
    </source>
</evidence>
<evidence type="ECO:0000259" key="27">
    <source>
        <dbReference type="PROSITE" id="PS50157"/>
    </source>
</evidence>
<keyword evidence="10 24" id="KW-0863">Zinc-finger</keyword>
<feature type="transmembrane region" description="Helical" evidence="26">
    <location>
        <begin position="994"/>
        <end position="1017"/>
    </location>
</feature>
<evidence type="ECO:0000256" key="14">
    <source>
        <dbReference type="ARBA" id="ARBA00022989"/>
    </source>
</evidence>
<dbReference type="GO" id="GO:1990573">
    <property type="term" value="P:potassium ion import across plasma membrane"/>
    <property type="evidence" value="ECO:0007669"/>
    <property type="project" value="TreeGrafter"/>
</dbReference>
<dbReference type="Gene3D" id="1.20.1740.10">
    <property type="entry name" value="Amino acid/polyamine transporter I"/>
    <property type="match status" value="1"/>
</dbReference>
<evidence type="ECO:0000256" key="9">
    <source>
        <dbReference type="ARBA" id="ARBA00022737"/>
    </source>
</evidence>
<feature type="transmembrane region" description="Helical" evidence="26">
    <location>
        <begin position="829"/>
        <end position="845"/>
    </location>
</feature>
<reference evidence="28 29" key="1">
    <citation type="journal article" date="2019" name="PLoS ONE">
        <title>Genomic analyses reveal an absence of contemporary introgressive admixture between fin whales and blue whales, despite known hybrids.</title>
        <authorList>
            <person name="Westbury M.V."/>
            <person name="Petersen B."/>
            <person name="Lorenzen E.D."/>
        </authorList>
    </citation>
    <scope>NUCLEOTIDE SEQUENCE [LARGE SCALE GENOMIC DNA]</scope>
    <source>
        <strain evidence="28">FinWhale-01</strain>
    </source>
</reference>
<evidence type="ECO:0000256" key="16">
    <source>
        <dbReference type="ARBA" id="ARBA00023065"/>
    </source>
</evidence>
<evidence type="ECO:0000256" key="5">
    <source>
        <dbReference type="ARBA" id="ARBA00022448"/>
    </source>
</evidence>
<evidence type="ECO:0000256" key="20">
    <source>
        <dbReference type="ARBA" id="ARBA00023242"/>
    </source>
</evidence>
<dbReference type="EMBL" id="SGJD01006515">
    <property type="protein sequence ID" value="KAB0389779.1"/>
    <property type="molecule type" value="Genomic_DNA"/>
</dbReference>
<proteinExistence type="inferred from homology"/>
<accession>A0A643BP85</accession>
<protein>
    <recommendedName>
        <fullName evidence="22">Solute carrier family 12 member 8</fullName>
    </recommendedName>
    <alternativeName>
        <fullName evidence="23">Cation-chloride cotransporter 9</fullName>
    </alternativeName>
</protein>
<keyword evidence="8" id="KW-0479">Metal-binding</keyword>
<feature type="transmembrane region" description="Helical" evidence="26">
    <location>
        <begin position="882"/>
        <end position="901"/>
    </location>
</feature>
<evidence type="ECO:0000256" key="24">
    <source>
        <dbReference type="PROSITE-ProRule" id="PRU00042"/>
    </source>
</evidence>
<evidence type="ECO:0000256" key="4">
    <source>
        <dbReference type="ARBA" id="ARBA00010593"/>
    </source>
</evidence>
<comment type="similarity">
    <text evidence="3">Belongs to the krueppel C2H2-type zinc-finger protein family.</text>
</comment>
<feature type="transmembrane region" description="Helical" evidence="26">
    <location>
        <begin position="852"/>
        <end position="870"/>
    </location>
</feature>
<dbReference type="Proteomes" id="UP000437017">
    <property type="component" value="Unassembled WGS sequence"/>
</dbReference>
<evidence type="ECO:0000313" key="28">
    <source>
        <dbReference type="EMBL" id="KAB0389779.1"/>
    </source>
</evidence>
<evidence type="ECO:0000256" key="18">
    <source>
        <dbReference type="ARBA" id="ARBA00023163"/>
    </source>
</evidence>
<feature type="domain" description="C2H2-type" evidence="27">
    <location>
        <begin position="195"/>
        <end position="223"/>
    </location>
</feature>
<keyword evidence="17 26" id="KW-0472">Membrane</keyword>
<feature type="region of interest" description="Disordered" evidence="25">
    <location>
        <begin position="1224"/>
        <end position="1250"/>
    </location>
</feature>
<dbReference type="SMART" id="SM00355">
    <property type="entry name" value="ZnF_C2H2"/>
    <property type="match status" value="2"/>
</dbReference>
<evidence type="ECO:0000256" key="26">
    <source>
        <dbReference type="SAM" id="Phobius"/>
    </source>
</evidence>
<dbReference type="GO" id="GO:0016020">
    <property type="term" value="C:membrane"/>
    <property type="evidence" value="ECO:0007669"/>
    <property type="project" value="UniProtKB-SubCell"/>
</dbReference>
<feature type="transmembrane region" description="Helical" evidence="26">
    <location>
        <begin position="800"/>
        <end position="823"/>
    </location>
</feature>
<feature type="region of interest" description="Disordered" evidence="25">
    <location>
        <begin position="238"/>
        <end position="278"/>
    </location>
</feature>
<keyword evidence="9" id="KW-0677">Repeat</keyword>
<dbReference type="GO" id="GO:0006884">
    <property type="term" value="P:cell volume homeostasis"/>
    <property type="evidence" value="ECO:0007669"/>
    <property type="project" value="TreeGrafter"/>
</dbReference>
<dbReference type="GO" id="GO:0055075">
    <property type="term" value="P:potassium ion homeostasis"/>
    <property type="evidence" value="ECO:0007669"/>
    <property type="project" value="TreeGrafter"/>
</dbReference>
<dbReference type="GO" id="GO:0005634">
    <property type="term" value="C:nucleus"/>
    <property type="evidence" value="ECO:0007669"/>
    <property type="project" value="UniProtKB-SubCell"/>
</dbReference>
<keyword evidence="19" id="KW-0868">Chloride</keyword>
<evidence type="ECO:0000256" key="15">
    <source>
        <dbReference type="ARBA" id="ARBA00023015"/>
    </source>
</evidence>
<comment type="function">
    <text evidence="21">Cation/chloride cotransporter that may play a role in the control of keratinocyte proliferation.</text>
</comment>